<organism evidence="1">
    <name type="scientific">mine drainage metagenome</name>
    <dbReference type="NCBI Taxonomy" id="410659"/>
    <lineage>
        <taxon>unclassified sequences</taxon>
        <taxon>metagenomes</taxon>
        <taxon>ecological metagenomes</taxon>
    </lineage>
</organism>
<reference evidence="1" key="1">
    <citation type="submission" date="2009-10" db="EMBL/GenBank/DDBJ databases">
        <title>Diversity of trophic interactions inside an arsenic-rich microbial ecosystem.</title>
        <authorList>
            <person name="Bertin P.N."/>
            <person name="Heinrich-Salmeron A."/>
            <person name="Pelletier E."/>
            <person name="Goulhen-Chollet F."/>
            <person name="Arsene-Ploetze F."/>
            <person name="Gallien S."/>
            <person name="Calteau A."/>
            <person name="Vallenet D."/>
            <person name="Casiot C."/>
            <person name="Chane-Woon-Ming B."/>
            <person name="Giloteaux L."/>
            <person name="Barakat M."/>
            <person name="Bonnefoy V."/>
            <person name="Bruneel O."/>
            <person name="Chandler M."/>
            <person name="Cleiss J."/>
            <person name="Duran R."/>
            <person name="Elbaz-Poulichet F."/>
            <person name="Fonknechten N."/>
            <person name="Lauga B."/>
            <person name="Mornico D."/>
            <person name="Ortet P."/>
            <person name="Schaeffer C."/>
            <person name="Siguier P."/>
            <person name="Alexander Thil Smith A."/>
            <person name="Van Dorsselaer A."/>
            <person name="Weissenbach J."/>
            <person name="Medigue C."/>
            <person name="Le Paslier D."/>
        </authorList>
    </citation>
    <scope>NUCLEOTIDE SEQUENCE</scope>
</reference>
<comment type="caution">
    <text evidence="1">The sequence shown here is derived from an EMBL/GenBank/DDBJ whole genome shotgun (WGS) entry which is preliminary data.</text>
</comment>
<accession>E6PKC3</accession>
<evidence type="ECO:0000313" key="1">
    <source>
        <dbReference type="EMBL" id="CBH95374.1"/>
    </source>
</evidence>
<dbReference type="EMBL" id="CABM01000005">
    <property type="protein sequence ID" value="CBH95374.1"/>
    <property type="molecule type" value="Genomic_DNA"/>
</dbReference>
<protein>
    <submittedName>
        <fullName evidence="1">Uncharacterized protein</fullName>
    </submittedName>
</protein>
<dbReference type="PANTHER" id="PTHR38146">
    <property type="entry name" value="30S RIBOSOMAL PROTEIN S12, CHLOROPLASTIC"/>
    <property type="match status" value="1"/>
</dbReference>
<proteinExistence type="predicted"/>
<name>E6PKC3_9ZZZZ</name>
<sequence>MVYNPKAFFPHAALLDQAFAHCPRFPTAASRRSLGRVSVPVWLVVLSDQLRIVALVSLYLTNKLIRHRPLHRRKALRSPAFTRRSYAVLATLSRSYPPSMGTFRCITHPFATRHQGCPRAAVRLACVRHAASVQSEPGSNSTVQSWCQLRPTHSGTTDFSVLLL</sequence>
<dbReference type="AlphaFoldDB" id="E6PKC3"/>
<dbReference type="PANTHER" id="PTHR38146:SF9">
    <property type="entry name" value="UNKNOW PROTEIN"/>
    <property type="match status" value="1"/>
</dbReference>
<gene>
    <name evidence="1" type="ORF">CARN2_0765</name>
</gene>